<keyword evidence="7 9" id="KW-0811">Translocation</keyword>
<evidence type="ECO:0000256" key="4">
    <source>
        <dbReference type="ARBA" id="ARBA00022692"/>
    </source>
</evidence>
<evidence type="ECO:0000256" key="2">
    <source>
        <dbReference type="ARBA" id="ARBA00022448"/>
    </source>
</evidence>
<keyword evidence="6 9" id="KW-1133">Transmembrane helix</keyword>
<dbReference type="RefSeq" id="WP_238202874.1">
    <property type="nucleotide sequence ID" value="NZ_BPQE01000011.1"/>
</dbReference>
<name>A0ABU0HZD4_9HYPH</name>
<keyword evidence="4 9" id="KW-0812">Transmembrane</keyword>
<evidence type="ECO:0000256" key="8">
    <source>
        <dbReference type="ARBA" id="ARBA00023136"/>
    </source>
</evidence>
<feature type="compositionally biased region" description="Basic and acidic residues" evidence="10">
    <location>
        <begin position="160"/>
        <end position="169"/>
    </location>
</feature>
<protein>
    <recommendedName>
        <fullName evidence="9">Sec-independent protein translocase protein TatB</fullName>
    </recommendedName>
</protein>
<proteinExistence type="inferred from homology"/>
<dbReference type="PANTHER" id="PTHR33162:SF1">
    <property type="entry name" value="SEC-INDEPENDENT PROTEIN TRANSLOCASE PROTEIN TATA, CHLOROPLASTIC"/>
    <property type="match status" value="1"/>
</dbReference>
<comment type="subunit">
    <text evidence="9">The Tat system comprises two distinct complexes: a TatABC complex, containing multiple copies of TatA, TatB and TatC subunits, and a separate TatA complex, containing only TatA subunits. Substrates initially bind to the TatABC complex, which probably triggers association of the separate TatA complex to form the active translocon.</text>
</comment>
<accession>A0ABU0HZD4</accession>
<evidence type="ECO:0000313" key="12">
    <source>
        <dbReference type="Proteomes" id="UP001231124"/>
    </source>
</evidence>
<comment type="similarity">
    <text evidence="9">Belongs to the TatB family.</text>
</comment>
<feature type="region of interest" description="Disordered" evidence="10">
    <location>
        <begin position="94"/>
        <end position="201"/>
    </location>
</feature>
<dbReference type="PRINTS" id="PR01506">
    <property type="entry name" value="TATBPROTEIN"/>
</dbReference>
<dbReference type="Pfam" id="PF02416">
    <property type="entry name" value="TatA_B_E"/>
    <property type="match status" value="1"/>
</dbReference>
<evidence type="ECO:0000256" key="3">
    <source>
        <dbReference type="ARBA" id="ARBA00022475"/>
    </source>
</evidence>
<keyword evidence="8 9" id="KW-0472">Membrane</keyword>
<feature type="compositionally biased region" description="Low complexity" evidence="10">
    <location>
        <begin position="99"/>
        <end position="113"/>
    </location>
</feature>
<dbReference type="Proteomes" id="UP001231124">
    <property type="component" value="Unassembled WGS sequence"/>
</dbReference>
<keyword evidence="3 9" id="KW-1003">Cell membrane</keyword>
<evidence type="ECO:0000313" key="11">
    <source>
        <dbReference type="EMBL" id="MDQ0447706.1"/>
    </source>
</evidence>
<dbReference type="InterPro" id="IPR003369">
    <property type="entry name" value="TatA/B/E"/>
</dbReference>
<evidence type="ECO:0000256" key="10">
    <source>
        <dbReference type="SAM" id="MobiDB-lite"/>
    </source>
</evidence>
<comment type="caution">
    <text evidence="11">The sequence shown here is derived from an EMBL/GenBank/DDBJ whole genome shotgun (WGS) entry which is preliminary data.</text>
</comment>
<keyword evidence="2 9" id="KW-0813">Transport</keyword>
<dbReference type="HAMAP" id="MF_00237">
    <property type="entry name" value="TatB"/>
    <property type="match status" value="1"/>
</dbReference>
<evidence type="ECO:0000256" key="6">
    <source>
        <dbReference type="ARBA" id="ARBA00022989"/>
    </source>
</evidence>
<keyword evidence="5 9" id="KW-0653">Protein transport</keyword>
<comment type="subcellular location">
    <subcellularLocation>
        <location evidence="9">Cell membrane</location>
        <topology evidence="9">Single-pass membrane protein</topology>
    </subcellularLocation>
    <subcellularLocation>
        <location evidence="1">Membrane</location>
        <topology evidence="1">Single-pass membrane protein</topology>
    </subcellularLocation>
</comment>
<sequence length="201" mass="20845">MLDMSWGEVMLIGGVALIVIGPKDLPKALRTVGQVTTKLRRMAGEFQMQFNEAIREAELDEVRKEVDGIRDTMRGTSTFNPVQTIRDELRGAVEGRSTPAAASPASPAAETYGPPKPPPAAPSWPEADAAAAPAGASPAAEPAVSKPAASKPRSLADATARLKAERQAGREAPLPVPGSVDDPYGTPAADTAPSRNGTAAQ</sequence>
<gene>
    <name evidence="9" type="primary">tatB</name>
    <name evidence="11" type="ORF">QO012_002206</name>
</gene>
<comment type="function">
    <text evidence="9">Part of the twin-arginine translocation (Tat) system that transports large folded proteins containing a characteristic twin-arginine motif in their signal peptide across membranes. Together with TatC, TatB is part of a receptor directly interacting with Tat signal peptides. TatB may form an oligomeric binding site that transiently accommodates folded Tat precursor proteins before their translocation.</text>
</comment>
<dbReference type="NCBIfam" id="TIGR01410">
    <property type="entry name" value="tatB"/>
    <property type="match status" value="1"/>
</dbReference>
<feature type="compositionally biased region" description="Low complexity" evidence="10">
    <location>
        <begin position="123"/>
        <end position="143"/>
    </location>
</feature>
<evidence type="ECO:0000256" key="1">
    <source>
        <dbReference type="ARBA" id="ARBA00004167"/>
    </source>
</evidence>
<evidence type="ECO:0000256" key="5">
    <source>
        <dbReference type="ARBA" id="ARBA00022927"/>
    </source>
</evidence>
<evidence type="ECO:0000256" key="9">
    <source>
        <dbReference type="HAMAP-Rule" id="MF_00237"/>
    </source>
</evidence>
<keyword evidence="12" id="KW-1185">Reference proteome</keyword>
<dbReference type="InterPro" id="IPR018448">
    <property type="entry name" value="TatB"/>
</dbReference>
<dbReference type="EMBL" id="JAUSVP010000005">
    <property type="protein sequence ID" value="MDQ0447706.1"/>
    <property type="molecule type" value="Genomic_DNA"/>
</dbReference>
<organism evidence="11 12">
    <name type="scientific">Methylobacterium aerolatum</name>
    <dbReference type="NCBI Taxonomy" id="418708"/>
    <lineage>
        <taxon>Bacteria</taxon>
        <taxon>Pseudomonadati</taxon>
        <taxon>Pseudomonadota</taxon>
        <taxon>Alphaproteobacteria</taxon>
        <taxon>Hyphomicrobiales</taxon>
        <taxon>Methylobacteriaceae</taxon>
        <taxon>Methylobacterium</taxon>
    </lineage>
</organism>
<dbReference type="Gene3D" id="1.20.5.3310">
    <property type="match status" value="1"/>
</dbReference>
<evidence type="ECO:0000256" key="7">
    <source>
        <dbReference type="ARBA" id="ARBA00023010"/>
    </source>
</evidence>
<reference evidence="11 12" key="1">
    <citation type="submission" date="2023-07" db="EMBL/GenBank/DDBJ databases">
        <title>Genomic Encyclopedia of Type Strains, Phase IV (KMG-IV): sequencing the most valuable type-strain genomes for metagenomic binning, comparative biology and taxonomic classification.</title>
        <authorList>
            <person name="Goeker M."/>
        </authorList>
    </citation>
    <scope>NUCLEOTIDE SEQUENCE [LARGE SCALE GENOMIC DNA]</scope>
    <source>
        <strain evidence="11 12">DSM 19013</strain>
    </source>
</reference>
<dbReference type="PANTHER" id="PTHR33162">
    <property type="entry name" value="SEC-INDEPENDENT PROTEIN TRANSLOCASE PROTEIN TATA, CHLOROPLASTIC"/>
    <property type="match status" value="1"/>
</dbReference>